<proteinExistence type="inferred from homology"/>
<evidence type="ECO:0000256" key="3">
    <source>
        <dbReference type="ARBA" id="ARBA00022576"/>
    </source>
</evidence>
<feature type="domain" description="Aminotransferase class I/classII large" evidence="6">
    <location>
        <begin position="80"/>
        <end position="426"/>
    </location>
</feature>
<evidence type="ECO:0000256" key="2">
    <source>
        <dbReference type="ARBA" id="ARBA00007441"/>
    </source>
</evidence>
<keyword evidence="4" id="KW-0808">Transferase</keyword>
<dbReference type="EMBL" id="FR695864">
    <property type="protein sequence ID" value="CBX26843.1"/>
    <property type="molecule type" value="Genomic_DNA"/>
</dbReference>
<dbReference type="Gene3D" id="3.90.1150.10">
    <property type="entry name" value="Aspartate Aminotransferase, domain 1"/>
    <property type="match status" value="1"/>
</dbReference>
<sequence length="439" mass="49002">MNPIAKQLNQTIENQNPNLLDMLSSIGKNLFFPKGILSQSAEAKQKAYKLNATIGIAEENGKTMHFPSVMSLLDGIPAEEALTYAPSFGIPELRKIWQDSIYKKNPSLDGKTISMPVVTCGITHAVSVVADLWVDPDDVVILPDMMWGNYNMILNVRKGARVSQYPIFTQKGEYNLSAFEQLIKTEAKKHKKIVVLLNFPHNPTGYTVTEKEGDGIADILLDVASKGTNIVTICDDAYFGLFYEDKTLKESVFTRICDRSPNLLAIKADGATKENYVWGLRIGFITYGCKIDGEPEKVYDALEKKTAGCIRGNISNVSHLSQTIVLKSMQGGNYADEKKQKFEILQSRAIKVKEVVSNPKYKDIWEVYPFNSGYFMCIKLNGLDAETLRVHLLDKYGVGLISVGKSDLRIAFSCLEEKDIQELFDIIFQGAHDIMGNIK</sequence>
<evidence type="ECO:0000256" key="4">
    <source>
        <dbReference type="ARBA" id="ARBA00022679"/>
    </source>
</evidence>
<dbReference type="GO" id="GO:0008483">
    <property type="term" value="F:transaminase activity"/>
    <property type="evidence" value="ECO:0007669"/>
    <property type="project" value="UniProtKB-KW"/>
</dbReference>
<organism evidence="7">
    <name type="scientific">uncultured Desulfobacterium sp</name>
    <dbReference type="NCBI Taxonomy" id="201089"/>
    <lineage>
        <taxon>Bacteria</taxon>
        <taxon>Pseudomonadati</taxon>
        <taxon>Thermodesulfobacteriota</taxon>
        <taxon>Desulfobacteria</taxon>
        <taxon>Desulfobacterales</taxon>
        <taxon>Desulfobacteriaceae</taxon>
        <taxon>Desulfobacterium</taxon>
        <taxon>environmental samples</taxon>
    </lineage>
</organism>
<reference evidence="7" key="1">
    <citation type="journal article" date="2011" name="Environ. Microbiol.">
        <title>Genomic insights into the metabolic potential of the polycyclic aromatic hydrocarbon degrading sulfate-reducing Deltaproteobacterium N47.</title>
        <authorList>
            <person name="Bergmann F."/>
            <person name="Selesi D."/>
            <person name="Weinmaier T."/>
            <person name="Tischler P."/>
            <person name="Rattei T."/>
            <person name="Meckenstock R.U."/>
        </authorList>
    </citation>
    <scope>NUCLEOTIDE SEQUENCE</scope>
</reference>
<dbReference type="Gene3D" id="3.40.640.10">
    <property type="entry name" value="Type I PLP-dependent aspartate aminotransferase-like (Major domain)"/>
    <property type="match status" value="1"/>
</dbReference>
<dbReference type="InterPro" id="IPR015424">
    <property type="entry name" value="PyrdxlP-dep_Trfase"/>
</dbReference>
<evidence type="ECO:0000256" key="1">
    <source>
        <dbReference type="ARBA" id="ARBA00001933"/>
    </source>
</evidence>
<accession>E1Y8E9</accession>
<comment type="similarity">
    <text evidence="2">Belongs to the class-I pyridoxal-phosphate-dependent aminotransferase family.</text>
</comment>
<dbReference type="PANTHER" id="PTHR46383">
    <property type="entry name" value="ASPARTATE AMINOTRANSFERASE"/>
    <property type="match status" value="1"/>
</dbReference>
<dbReference type="GO" id="GO:0030170">
    <property type="term" value="F:pyridoxal phosphate binding"/>
    <property type="evidence" value="ECO:0007669"/>
    <property type="project" value="InterPro"/>
</dbReference>
<dbReference type="SUPFAM" id="SSF53383">
    <property type="entry name" value="PLP-dependent transferases"/>
    <property type="match status" value="1"/>
</dbReference>
<keyword evidence="3" id="KW-0032">Aminotransferase</keyword>
<gene>
    <name evidence="7" type="ORF">N47_A08720</name>
</gene>
<evidence type="ECO:0000256" key="5">
    <source>
        <dbReference type="ARBA" id="ARBA00022898"/>
    </source>
</evidence>
<dbReference type="CDD" id="cd00609">
    <property type="entry name" value="AAT_like"/>
    <property type="match status" value="1"/>
</dbReference>
<dbReference type="NCBIfam" id="NF006388">
    <property type="entry name" value="PRK08637.1"/>
    <property type="match status" value="1"/>
</dbReference>
<protein>
    <recommendedName>
        <fullName evidence="6">Aminotransferase class I/classII large domain-containing protein</fullName>
    </recommendedName>
</protein>
<dbReference type="InterPro" id="IPR004839">
    <property type="entry name" value="Aminotransferase_I/II_large"/>
</dbReference>
<dbReference type="InterPro" id="IPR050596">
    <property type="entry name" value="AspAT/PAT-like"/>
</dbReference>
<evidence type="ECO:0000259" key="6">
    <source>
        <dbReference type="Pfam" id="PF00155"/>
    </source>
</evidence>
<dbReference type="AlphaFoldDB" id="E1Y8E9"/>
<dbReference type="Pfam" id="PF00155">
    <property type="entry name" value="Aminotran_1_2"/>
    <property type="match status" value="1"/>
</dbReference>
<evidence type="ECO:0000313" key="7">
    <source>
        <dbReference type="EMBL" id="CBX26843.1"/>
    </source>
</evidence>
<name>E1Y8E9_9BACT</name>
<comment type="cofactor">
    <cofactor evidence="1">
        <name>pyridoxal 5'-phosphate</name>
        <dbReference type="ChEBI" id="CHEBI:597326"/>
    </cofactor>
</comment>
<dbReference type="PANTHER" id="PTHR46383:SF1">
    <property type="entry name" value="ASPARTATE AMINOTRANSFERASE"/>
    <property type="match status" value="1"/>
</dbReference>
<dbReference type="GO" id="GO:0006520">
    <property type="term" value="P:amino acid metabolic process"/>
    <property type="evidence" value="ECO:0007669"/>
    <property type="project" value="InterPro"/>
</dbReference>
<dbReference type="InterPro" id="IPR015422">
    <property type="entry name" value="PyrdxlP-dep_Trfase_small"/>
</dbReference>
<dbReference type="InterPro" id="IPR015421">
    <property type="entry name" value="PyrdxlP-dep_Trfase_major"/>
</dbReference>
<keyword evidence="5" id="KW-0663">Pyridoxal phosphate</keyword>